<proteinExistence type="predicted"/>
<dbReference type="Proteomes" id="UP000075714">
    <property type="component" value="Unassembled WGS sequence"/>
</dbReference>
<dbReference type="EMBL" id="LSYV01000010">
    <property type="protein sequence ID" value="KXZ52539.1"/>
    <property type="molecule type" value="Genomic_DNA"/>
</dbReference>
<name>A0A150GRS6_GONPE</name>
<keyword evidence="4" id="KW-1185">Reference proteome</keyword>
<dbReference type="InterPro" id="IPR032675">
    <property type="entry name" value="LRR_dom_sf"/>
</dbReference>
<accession>A0A150GRS6</accession>
<evidence type="ECO:0000256" key="1">
    <source>
        <dbReference type="ARBA" id="ARBA00004430"/>
    </source>
</evidence>
<evidence type="ECO:0000256" key="2">
    <source>
        <dbReference type="SAM" id="MobiDB-lite"/>
    </source>
</evidence>
<feature type="compositionally biased region" description="Gly residues" evidence="2">
    <location>
        <begin position="261"/>
        <end position="285"/>
    </location>
</feature>
<comment type="caution">
    <text evidence="3">The sequence shown here is derived from an EMBL/GenBank/DDBJ whole genome shotgun (WGS) entry which is preliminary data.</text>
</comment>
<gene>
    <name evidence="3" type="ORF">GPECTOR_9g583</name>
</gene>
<evidence type="ECO:0000313" key="3">
    <source>
        <dbReference type="EMBL" id="KXZ52539.1"/>
    </source>
</evidence>
<dbReference type="SUPFAM" id="SSF52047">
    <property type="entry name" value="RNI-like"/>
    <property type="match status" value="1"/>
</dbReference>
<organism evidence="3 4">
    <name type="scientific">Gonium pectorale</name>
    <name type="common">Green alga</name>
    <dbReference type="NCBI Taxonomy" id="33097"/>
    <lineage>
        <taxon>Eukaryota</taxon>
        <taxon>Viridiplantae</taxon>
        <taxon>Chlorophyta</taxon>
        <taxon>core chlorophytes</taxon>
        <taxon>Chlorophyceae</taxon>
        <taxon>CS clade</taxon>
        <taxon>Chlamydomonadales</taxon>
        <taxon>Volvocaceae</taxon>
        <taxon>Gonium</taxon>
    </lineage>
</organism>
<sequence length="461" mass="48623">MAQVLADEAGGLAALTQLTCLTLRPAPSGDTQRHLLANLTGLRALTLCGLSSNGPLGKVSVSCLWALTQLRSLALPRLALVLHGDTGGLERLASLTRLEVASLRLPWDPPEGQAPAMEGLPRFPLPPRLEALETFNTRLDVLLYGALVPPPGDSLHSVRLGAQSQTYSGEPGIRYLYEQRVVLYGPYMAHITPLVTAESRLTRAGEEALCNTFRLLALDTSPDSQEFGTGSQRLQVPKVTVVRYLAGSDVPPLLRPPLDDAGGGGGDGGGGGGGGGGSDGGGGRVGAPPPHHGIWLQALGGCGRARLRLERMSLGAEDFEAIASHLPHLEELELRCSLFTGAGLLTLARLPCLRILILDLSRWDMGLVTSHTAAGSHTAPGAMRPPPPPWPLGALPDLLSARRPGPWLEVRLQVGREPVPPCLQAWAADLDEALRAAGVEPLAVTARPFTFDADGLAEDWI</sequence>
<dbReference type="AlphaFoldDB" id="A0A150GRS6"/>
<dbReference type="Gene3D" id="3.80.10.10">
    <property type="entry name" value="Ribonuclease Inhibitor"/>
    <property type="match status" value="1"/>
</dbReference>
<protein>
    <submittedName>
        <fullName evidence="3">Uncharacterized protein</fullName>
    </submittedName>
</protein>
<reference evidence="4" key="1">
    <citation type="journal article" date="2016" name="Nat. Commun.">
        <title>The Gonium pectorale genome demonstrates co-option of cell cycle regulation during the evolution of multicellularity.</title>
        <authorList>
            <person name="Hanschen E.R."/>
            <person name="Marriage T.N."/>
            <person name="Ferris P.J."/>
            <person name="Hamaji T."/>
            <person name="Toyoda A."/>
            <person name="Fujiyama A."/>
            <person name="Neme R."/>
            <person name="Noguchi H."/>
            <person name="Minakuchi Y."/>
            <person name="Suzuki M."/>
            <person name="Kawai-Toyooka H."/>
            <person name="Smith D.R."/>
            <person name="Sparks H."/>
            <person name="Anderson J."/>
            <person name="Bakaric R."/>
            <person name="Luria V."/>
            <person name="Karger A."/>
            <person name="Kirschner M.W."/>
            <person name="Durand P.M."/>
            <person name="Michod R.E."/>
            <person name="Nozaki H."/>
            <person name="Olson B.J."/>
        </authorList>
    </citation>
    <scope>NUCLEOTIDE SEQUENCE [LARGE SCALE GENOMIC DNA]</scope>
    <source>
        <strain evidence="4">NIES-2863</strain>
    </source>
</reference>
<comment type="subcellular location">
    <subcellularLocation>
        <location evidence="1">Cytoplasm</location>
        <location evidence="1">Cytoskeleton</location>
        <location evidence="1">Cilium axoneme</location>
    </subcellularLocation>
</comment>
<evidence type="ECO:0000313" key="4">
    <source>
        <dbReference type="Proteomes" id="UP000075714"/>
    </source>
</evidence>
<feature type="region of interest" description="Disordered" evidence="2">
    <location>
        <begin position="251"/>
        <end position="289"/>
    </location>
</feature>
<dbReference type="GO" id="GO:0005930">
    <property type="term" value="C:axoneme"/>
    <property type="evidence" value="ECO:0007669"/>
    <property type="project" value="UniProtKB-SubCell"/>
</dbReference>